<dbReference type="EMBL" id="VSSQ01041322">
    <property type="protein sequence ID" value="MPM94736.1"/>
    <property type="molecule type" value="Genomic_DNA"/>
</dbReference>
<organism evidence="1">
    <name type="scientific">bioreactor metagenome</name>
    <dbReference type="NCBI Taxonomy" id="1076179"/>
    <lineage>
        <taxon>unclassified sequences</taxon>
        <taxon>metagenomes</taxon>
        <taxon>ecological metagenomes</taxon>
    </lineage>
</organism>
<comment type="caution">
    <text evidence="1">The sequence shown here is derived from an EMBL/GenBank/DDBJ whole genome shotgun (WGS) entry which is preliminary data.</text>
</comment>
<proteinExistence type="predicted"/>
<dbReference type="AlphaFoldDB" id="A0A645DZH8"/>
<gene>
    <name evidence="1" type="ORF">SDC9_141884</name>
</gene>
<name>A0A645DZH8_9ZZZZ</name>
<evidence type="ECO:0000313" key="1">
    <source>
        <dbReference type="EMBL" id="MPM94736.1"/>
    </source>
</evidence>
<sequence length="68" mass="7987">MIFVRMCRDHIIYVVYTVLFQNRNYGVSVVFITAVNQHHTLTAFDKNGIGLPDINKCYAEYFLISTRR</sequence>
<protein>
    <submittedName>
        <fullName evidence="1">Uncharacterized protein</fullName>
    </submittedName>
</protein>
<reference evidence="1" key="1">
    <citation type="submission" date="2019-08" db="EMBL/GenBank/DDBJ databases">
        <authorList>
            <person name="Kucharzyk K."/>
            <person name="Murdoch R.W."/>
            <person name="Higgins S."/>
            <person name="Loffler F."/>
        </authorList>
    </citation>
    <scope>NUCLEOTIDE SEQUENCE</scope>
</reference>
<accession>A0A645DZH8</accession>